<dbReference type="GO" id="GO:0016829">
    <property type="term" value="F:lyase activity"/>
    <property type="evidence" value="ECO:0007669"/>
    <property type="project" value="UniProtKB-UniRule"/>
</dbReference>
<gene>
    <name evidence="7" type="primary">hxB_0</name>
    <name evidence="4" type="synonym">hxB</name>
    <name evidence="7" type="ORF">LSUE1_G002667</name>
</gene>
<feature type="active site" evidence="4">
    <location>
        <position position="389"/>
    </location>
</feature>
<organism evidence="7 8">
    <name type="scientific">Lachnellula suecica</name>
    <dbReference type="NCBI Taxonomy" id="602035"/>
    <lineage>
        <taxon>Eukaryota</taxon>
        <taxon>Fungi</taxon>
        <taxon>Dikarya</taxon>
        <taxon>Ascomycota</taxon>
        <taxon>Pezizomycotina</taxon>
        <taxon>Leotiomycetes</taxon>
        <taxon>Helotiales</taxon>
        <taxon>Lachnaceae</taxon>
        <taxon>Lachnellula</taxon>
    </lineage>
</organism>
<evidence type="ECO:0000256" key="5">
    <source>
        <dbReference type="SAM" id="MobiDB-lite"/>
    </source>
</evidence>
<dbReference type="HAMAP" id="MF_03050">
    <property type="entry name" value="MOCOS"/>
    <property type="match status" value="1"/>
</dbReference>
<keyword evidence="8" id="KW-1185">Reference proteome</keyword>
<protein>
    <recommendedName>
        <fullName evidence="4">Molybdenum cofactor sulfurase</fullName>
        <shortName evidence="4">MCS</shortName>
        <shortName evidence="4">MOS</shortName>
        <shortName evidence="4">MoCo sulfurase</shortName>
        <ecNumber evidence="4">2.8.1.9</ecNumber>
    </recommendedName>
    <alternativeName>
        <fullName evidence="4">Molybdenum cofactor sulfurtransferase</fullName>
    </alternativeName>
</protein>
<dbReference type="Pfam" id="PF00266">
    <property type="entry name" value="Aminotran_5"/>
    <property type="match status" value="1"/>
</dbReference>
<feature type="domain" description="MOSC" evidence="6">
    <location>
        <begin position="656"/>
        <end position="819"/>
    </location>
</feature>
<evidence type="ECO:0000256" key="1">
    <source>
        <dbReference type="ARBA" id="ARBA00022679"/>
    </source>
</evidence>
<keyword evidence="1 4" id="KW-0808">Transferase</keyword>
<evidence type="ECO:0000313" key="8">
    <source>
        <dbReference type="Proteomes" id="UP000469558"/>
    </source>
</evidence>
<dbReference type="PANTHER" id="PTHR14237:SF80">
    <property type="entry name" value="MOLYBDENUM COFACTOR SULFURASE"/>
    <property type="match status" value="1"/>
</dbReference>
<comment type="caution">
    <text evidence="7">The sequence shown here is derived from an EMBL/GenBank/DDBJ whole genome shotgun (WGS) entry which is preliminary data.</text>
</comment>
<evidence type="ECO:0000259" key="6">
    <source>
        <dbReference type="PROSITE" id="PS51340"/>
    </source>
</evidence>
<dbReference type="SUPFAM" id="SSF53383">
    <property type="entry name" value="PLP-dependent transferases"/>
    <property type="match status" value="1"/>
</dbReference>
<feature type="compositionally biased region" description="Basic residues" evidence="5">
    <location>
        <begin position="636"/>
        <end position="651"/>
    </location>
</feature>
<dbReference type="GO" id="GO:0030170">
    <property type="term" value="F:pyridoxal phosphate binding"/>
    <property type="evidence" value="ECO:0007669"/>
    <property type="project" value="UniProtKB-UniRule"/>
</dbReference>
<dbReference type="AlphaFoldDB" id="A0A8T9CIU7"/>
<dbReference type="InterPro" id="IPR005302">
    <property type="entry name" value="MoCF_Sase_C"/>
</dbReference>
<evidence type="ECO:0000256" key="3">
    <source>
        <dbReference type="ARBA" id="ARBA00023150"/>
    </source>
</evidence>
<dbReference type="InterPro" id="IPR015424">
    <property type="entry name" value="PyrdxlP-dep_Trfase"/>
</dbReference>
<dbReference type="GO" id="GO:0030151">
    <property type="term" value="F:molybdenum ion binding"/>
    <property type="evidence" value="ECO:0007669"/>
    <property type="project" value="UniProtKB-UniRule"/>
</dbReference>
<reference evidence="7 8" key="1">
    <citation type="submission" date="2018-05" db="EMBL/GenBank/DDBJ databases">
        <title>Genome sequencing and assembly of the regulated plant pathogen Lachnellula willkommii and related sister species for the development of diagnostic species identification markers.</title>
        <authorList>
            <person name="Giroux E."/>
            <person name="Bilodeau G."/>
        </authorList>
    </citation>
    <scope>NUCLEOTIDE SEQUENCE [LARGE SCALE GENOMIC DNA]</scope>
    <source>
        <strain evidence="7 8">CBS 268.59</strain>
    </source>
</reference>
<dbReference type="InterPro" id="IPR000192">
    <property type="entry name" value="Aminotrans_V_dom"/>
</dbReference>
<dbReference type="Proteomes" id="UP000469558">
    <property type="component" value="Unassembled WGS sequence"/>
</dbReference>
<dbReference type="InterPro" id="IPR028886">
    <property type="entry name" value="MoCo_sulfurase"/>
</dbReference>
<comment type="catalytic activity">
    <reaction evidence="4">
        <text>Mo-molybdopterin + L-cysteine + AH2 = thio-Mo-molybdopterin + L-alanine + A + H2O</text>
        <dbReference type="Rhea" id="RHEA:42636"/>
        <dbReference type="ChEBI" id="CHEBI:13193"/>
        <dbReference type="ChEBI" id="CHEBI:15377"/>
        <dbReference type="ChEBI" id="CHEBI:17499"/>
        <dbReference type="ChEBI" id="CHEBI:35235"/>
        <dbReference type="ChEBI" id="CHEBI:57972"/>
        <dbReference type="ChEBI" id="CHEBI:71302"/>
        <dbReference type="ChEBI" id="CHEBI:82685"/>
        <dbReference type="EC" id="2.8.1.9"/>
    </reaction>
</comment>
<dbReference type="PROSITE" id="PS51340">
    <property type="entry name" value="MOSC"/>
    <property type="match status" value="1"/>
</dbReference>
<evidence type="ECO:0000313" key="7">
    <source>
        <dbReference type="EMBL" id="TVY84427.1"/>
    </source>
</evidence>
<dbReference type="OrthoDB" id="10264306at2759"/>
<dbReference type="Pfam" id="PF03473">
    <property type="entry name" value="MOSC"/>
    <property type="match status" value="1"/>
</dbReference>
<evidence type="ECO:0000256" key="2">
    <source>
        <dbReference type="ARBA" id="ARBA00022898"/>
    </source>
</evidence>
<dbReference type="InterPro" id="IPR005303">
    <property type="entry name" value="MOCOS_middle"/>
</dbReference>
<dbReference type="GO" id="GO:0006777">
    <property type="term" value="P:Mo-molybdopterin cofactor biosynthetic process"/>
    <property type="evidence" value="ECO:0007669"/>
    <property type="project" value="UniProtKB-UniRule"/>
</dbReference>
<dbReference type="EMBL" id="QGMK01000085">
    <property type="protein sequence ID" value="TVY84427.1"/>
    <property type="molecule type" value="Genomic_DNA"/>
</dbReference>
<dbReference type="SUPFAM" id="SSF141673">
    <property type="entry name" value="MOSC N-terminal domain-like"/>
    <property type="match status" value="1"/>
</dbReference>
<accession>A0A8T9CIU7</accession>
<comment type="cofactor">
    <cofactor evidence="4">
        <name>pyridoxal 5'-phosphate</name>
        <dbReference type="ChEBI" id="CHEBI:597326"/>
    </cofactor>
</comment>
<dbReference type="InterPro" id="IPR015422">
    <property type="entry name" value="PyrdxlP-dep_Trfase_small"/>
</dbReference>
<proteinExistence type="inferred from homology"/>
<dbReference type="EC" id="2.8.1.9" evidence="4"/>
<evidence type="ECO:0000256" key="4">
    <source>
        <dbReference type="HAMAP-Rule" id="MF_03050"/>
    </source>
</evidence>
<comment type="function">
    <text evidence="4">Sulfurates the molybdenum cofactor. Sulfation of molybdenum is essential for xanthine dehydrogenase (XDH) and aldehyde oxidase (ADO) enzymes in which molybdenum cofactor is liganded by 1 oxygen and 1 sulfur atom in active form.</text>
</comment>
<name>A0A8T9CIU7_9HELO</name>
<sequence>MDEGYNSNVSTFRKTEYPMLQDAVYLDHAGTTLYSKSLMERFMVDMMSNLYGNPHSASPSSQLSTNRIEDTRLKVLQFFKADPDEFDVVFVANATAGIKLVMEAFRELEGGFSYGYHKDAHTSIVGVRETAVASRCLDDGDVERWLSGRESFVEGSSATHLFAYPAQSNLDGRRVPLSWIERARCLESSVATYSLLDASAFVSTSQLDLSNAQAAPDFTVLSFYKIFGFPDLGALIVRKDSGAILQQRRYFGGGTVDIVLSVKEQWHALKQQSLHETLEDGTVSFHNIMALDAAMAVHRELFVSMERISKHTSFLAQRLYNGLASLRHANSEPVCVIHSEGFASKRIHDMQGPIVAFNVRNSHGAWVSNTEFERLASVKNIHIRSGGLCNPGGVATSLNLEANTLFFHQPWEIKRNFSAGFRCGVETDIYAGKPTGILRASLGAMSTEDDVETFVSFVREFYTEVEAYNPNVDSFVASQSSVNLLVESLTVYPIKSCGGFNVPPETPWEVKPEGLAWDREWCLISKGTGQALNQKRHPRMALIRPSLDFRQGLLRVSYGGQLPVASSREIVIPLSENPALYSPSTNNKFISSRVCGDTVVAQTYAKKEINDFFTRILGVPCALARFPAGGSGFSTRHSKAHMQKHQRQKRTMPKESPVTGACPSPPTPPDSDSEVQKRPILLSNESPILAISRSSLNALNEMIAKTGGKPAVASVFRANVVLAPASAGDEQPYSEDHWTSIQIGQQIFQMLGSCRRCHMICISQDTAEKDEEPFVTLAKTRRFDSKIFFGSHMCHIPLKTGTRESQCPTIKVGDLVKIDEKDKDS</sequence>
<dbReference type="PANTHER" id="PTHR14237">
    <property type="entry name" value="MOLYBDOPTERIN COFACTOR SULFURASE MOSC"/>
    <property type="match status" value="1"/>
</dbReference>
<feature type="region of interest" description="Disordered" evidence="5">
    <location>
        <begin position="632"/>
        <end position="675"/>
    </location>
</feature>
<dbReference type="Gene3D" id="3.90.1150.10">
    <property type="entry name" value="Aspartate Aminotransferase, domain 1"/>
    <property type="match status" value="1"/>
</dbReference>
<dbReference type="GO" id="GO:0008265">
    <property type="term" value="F:molybdenum cofactor sulfurtransferase activity"/>
    <property type="evidence" value="ECO:0007669"/>
    <property type="project" value="UniProtKB-UniRule"/>
</dbReference>
<dbReference type="Gene3D" id="3.40.640.10">
    <property type="entry name" value="Type I PLP-dependent aspartate aminotransferase-like (Major domain)"/>
    <property type="match status" value="1"/>
</dbReference>
<keyword evidence="2 4" id="KW-0663">Pyridoxal phosphate</keyword>
<keyword evidence="3 4" id="KW-0501">Molybdenum cofactor biosynthesis</keyword>
<comment type="similarity">
    <text evidence="4">Belongs to the class-V pyridoxal-phosphate-dependent aminotransferase family. MOCOS subfamily.</text>
</comment>
<dbReference type="InterPro" id="IPR015421">
    <property type="entry name" value="PyrdxlP-dep_Trfase_major"/>
</dbReference>
<dbReference type="Pfam" id="PF03476">
    <property type="entry name" value="MOSC_N"/>
    <property type="match status" value="1"/>
</dbReference>
<feature type="modified residue" description="N6-(pyridoxal phosphate)lysine" evidence="4">
    <location>
        <position position="225"/>
    </location>
</feature>